<protein>
    <recommendedName>
        <fullName evidence="5">Lipoprotein</fullName>
    </recommendedName>
</protein>
<dbReference type="Proteomes" id="UP000007519">
    <property type="component" value="Chromosome"/>
</dbReference>
<keyword evidence="1" id="KW-0175">Coiled coil</keyword>
<dbReference type="RefSeq" id="WP_015693631.1">
    <property type="nucleotide sequence ID" value="NC_016940.1"/>
</dbReference>
<proteinExistence type="predicted"/>
<feature type="signal peptide" evidence="2">
    <location>
        <begin position="1"/>
        <end position="24"/>
    </location>
</feature>
<evidence type="ECO:0000256" key="2">
    <source>
        <dbReference type="SAM" id="SignalP"/>
    </source>
</evidence>
<evidence type="ECO:0000256" key="1">
    <source>
        <dbReference type="SAM" id="Coils"/>
    </source>
</evidence>
<sequence length="285" mass="31829">MKKTFFGASLALSLLLAGCANEQAAEISQLNDRIRQDSILLSEMGQEMTEIDEAIEQVLDYTAAQEGLEAGGIDLSDASQAERLGKIEDIIKASTAKIERLEADLAKSQSSLLNNAGLRRSIAAQKKLLSEQQAEINRLSGRVEELEVENSTLREENATKTAKIERQSNDLQAAQASIQEAENRLMQIQDQVNQAQRQNQAVNDQINREYMQIAATLIEMAEDRKGLFGNGKKQRKEMCIKAMQYLCMAHQRGVYQAMTEINILQGHKKLGKYVKYESCNSVMNK</sequence>
<gene>
    <name evidence="3" type="ordered locus">SGRA_3309</name>
</gene>
<dbReference type="PROSITE" id="PS51257">
    <property type="entry name" value="PROKAR_LIPOPROTEIN"/>
    <property type="match status" value="1"/>
</dbReference>
<accession>H6L029</accession>
<reference evidence="3 4" key="1">
    <citation type="journal article" date="2012" name="Stand. Genomic Sci.">
        <title>Complete genome sequencing and analysis of Saprospira grandis str. Lewin, a predatory marine bacterium.</title>
        <authorList>
            <person name="Saw J.H."/>
            <person name="Yuryev A."/>
            <person name="Kanbe M."/>
            <person name="Hou S."/>
            <person name="Young A.G."/>
            <person name="Aizawa S."/>
            <person name="Alam M."/>
        </authorList>
    </citation>
    <scope>NUCLEOTIDE SEQUENCE [LARGE SCALE GENOMIC DNA]</scope>
    <source>
        <strain evidence="3 4">Lewin</strain>
    </source>
</reference>
<feature type="chain" id="PRO_5003603755" description="Lipoprotein" evidence="2">
    <location>
        <begin position="25"/>
        <end position="285"/>
    </location>
</feature>
<evidence type="ECO:0000313" key="4">
    <source>
        <dbReference type="Proteomes" id="UP000007519"/>
    </source>
</evidence>
<evidence type="ECO:0000313" key="3">
    <source>
        <dbReference type="EMBL" id="AFC26036.1"/>
    </source>
</evidence>
<dbReference type="HOGENOM" id="CLU_976245_0_0_10"/>
<dbReference type="AlphaFoldDB" id="H6L029"/>
<evidence type="ECO:0008006" key="5">
    <source>
        <dbReference type="Google" id="ProtNLM"/>
    </source>
</evidence>
<dbReference type="OrthoDB" id="9819282at2"/>
<name>H6L029_SAPGL</name>
<feature type="coiled-coil region" evidence="1">
    <location>
        <begin position="84"/>
        <end position="212"/>
    </location>
</feature>
<organism evidence="3 4">
    <name type="scientific">Saprospira grandis (strain Lewin)</name>
    <dbReference type="NCBI Taxonomy" id="984262"/>
    <lineage>
        <taxon>Bacteria</taxon>
        <taxon>Pseudomonadati</taxon>
        <taxon>Bacteroidota</taxon>
        <taxon>Saprospiria</taxon>
        <taxon>Saprospirales</taxon>
        <taxon>Saprospiraceae</taxon>
        <taxon>Saprospira</taxon>
    </lineage>
</organism>
<keyword evidence="4" id="KW-1185">Reference proteome</keyword>
<dbReference type="EMBL" id="CP002831">
    <property type="protein sequence ID" value="AFC26036.1"/>
    <property type="molecule type" value="Genomic_DNA"/>
</dbReference>
<keyword evidence="2" id="KW-0732">Signal</keyword>
<dbReference type="KEGG" id="sgn:SGRA_3309"/>